<dbReference type="PANTHER" id="PTHR12818">
    <property type="entry name" value="TRNA (ADENINE(37)-N6)-METHYLTRANSFERASE"/>
    <property type="match status" value="1"/>
</dbReference>
<comment type="similarity">
    <text evidence="2">Belongs to the tRNA methyltransferase O family.</text>
</comment>
<name>A0ABW8PTM9_9GAMM</name>
<organism evidence="4 5">
    <name type="scientific">Marinospirillum alkalitolerans</name>
    <dbReference type="NCBI Taxonomy" id="3123374"/>
    <lineage>
        <taxon>Bacteria</taxon>
        <taxon>Pseudomonadati</taxon>
        <taxon>Pseudomonadota</taxon>
        <taxon>Gammaproteobacteria</taxon>
        <taxon>Oceanospirillales</taxon>
        <taxon>Oceanospirillaceae</taxon>
        <taxon>Marinospirillum</taxon>
    </lineage>
</organism>
<evidence type="ECO:0000313" key="4">
    <source>
        <dbReference type="EMBL" id="MFK7159645.1"/>
    </source>
</evidence>
<dbReference type="InterPro" id="IPR041369">
    <property type="entry name" value="TrmO_C"/>
</dbReference>
<dbReference type="NCBIfam" id="TIGR00104">
    <property type="entry name" value="tRNA_TsaA"/>
    <property type="match status" value="1"/>
</dbReference>
<dbReference type="InterPro" id="IPR036413">
    <property type="entry name" value="YaeB-like_sf"/>
</dbReference>
<sequence length="240" mass="26975">MSRHASEDRRWVMEPIGWLRSCYHEKFAVPRQPGLAPAARAQLVLVAPYNHPDCVAGLETYSHLWLTFVFHQTQAQGWKPKVRPPRLGGNQKVGVFASRSTFRPNGLGLSVVRLERIEQGEKLVLHLSGVDLIDGTPILDIKPYLPWSDAHPEAQAAWAPDAPTSLTVHFSLSVQAQLAVHPEGAWLEQLLIQVLSQDPKPAYQKPQPERLYGVALAQHNVRFRYLNAETLEIVELQPLD</sequence>
<dbReference type="Pfam" id="PF01980">
    <property type="entry name" value="TrmO_N"/>
    <property type="match status" value="1"/>
</dbReference>
<reference evidence="4 5" key="1">
    <citation type="submission" date="2024-02" db="EMBL/GenBank/DDBJ databases">
        <title>Marinospirillum sp. MEB 164 isolated from Lonar lake sediment.</title>
        <authorList>
            <person name="Joshi A."/>
            <person name="Thite S."/>
        </authorList>
    </citation>
    <scope>NUCLEOTIDE SEQUENCE [LARGE SCALE GENOMIC DNA]</scope>
    <source>
        <strain evidence="4 5">MEB164</strain>
    </source>
</reference>
<dbReference type="InterPro" id="IPR040372">
    <property type="entry name" value="YaeB-like"/>
</dbReference>
<dbReference type="CDD" id="cd09281">
    <property type="entry name" value="UPF0066"/>
    <property type="match status" value="1"/>
</dbReference>
<evidence type="ECO:0000259" key="3">
    <source>
        <dbReference type="PROSITE" id="PS51668"/>
    </source>
</evidence>
<dbReference type="PROSITE" id="PS01318">
    <property type="entry name" value="TSAA_1"/>
    <property type="match status" value="1"/>
</dbReference>
<dbReference type="Pfam" id="PF18389">
    <property type="entry name" value="TrmO_C"/>
    <property type="match status" value="1"/>
</dbReference>
<gene>
    <name evidence="4" type="primary">tsaA</name>
    <name evidence="4" type="ORF">V6U78_01160</name>
</gene>
<dbReference type="Gene3D" id="3.30.2310.10">
    <property type="entry name" value="YaeB-like"/>
    <property type="match status" value="1"/>
</dbReference>
<accession>A0ABW8PTM9</accession>
<dbReference type="SUPFAM" id="SSF118196">
    <property type="entry name" value="YaeB-like"/>
    <property type="match status" value="1"/>
</dbReference>
<dbReference type="Gene3D" id="2.40.30.70">
    <property type="entry name" value="YaeB-like"/>
    <property type="match status" value="1"/>
</dbReference>
<feature type="domain" description="TsaA-like" evidence="3">
    <location>
        <begin position="13"/>
        <end position="153"/>
    </location>
</feature>
<comment type="caution">
    <text evidence="4">The sequence shown here is derived from an EMBL/GenBank/DDBJ whole genome shotgun (WGS) entry which is preliminary data.</text>
</comment>
<evidence type="ECO:0000313" key="5">
    <source>
        <dbReference type="Proteomes" id="UP001621714"/>
    </source>
</evidence>
<dbReference type="InterPro" id="IPR036414">
    <property type="entry name" value="YaeB_N_sf"/>
</dbReference>
<dbReference type="RefSeq" id="WP_405336346.1">
    <property type="nucleotide sequence ID" value="NZ_JBANFI010000001.1"/>
</dbReference>
<keyword evidence="5" id="KW-1185">Reference proteome</keyword>
<dbReference type="PROSITE" id="PS51668">
    <property type="entry name" value="TSAA_2"/>
    <property type="match status" value="1"/>
</dbReference>
<keyword evidence="1" id="KW-0949">S-adenosyl-L-methionine</keyword>
<dbReference type="EMBL" id="JBANFI010000001">
    <property type="protein sequence ID" value="MFK7159645.1"/>
    <property type="molecule type" value="Genomic_DNA"/>
</dbReference>
<evidence type="ECO:0000256" key="2">
    <source>
        <dbReference type="ARBA" id="ARBA00033753"/>
    </source>
</evidence>
<dbReference type="Proteomes" id="UP001621714">
    <property type="component" value="Unassembled WGS sequence"/>
</dbReference>
<dbReference type="PANTHER" id="PTHR12818:SF0">
    <property type="entry name" value="TRNA (ADENINE(37)-N6)-METHYLTRANSFERASE"/>
    <property type="match status" value="1"/>
</dbReference>
<dbReference type="InterPro" id="IPR023368">
    <property type="entry name" value="UPF0066_cons_site"/>
</dbReference>
<dbReference type="InterPro" id="IPR023370">
    <property type="entry name" value="TrmO-like_N"/>
</dbReference>
<protein>
    <submittedName>
        <fullName evidence="4">tRNA (N6-threonylcarbamoyladenosine(37)-N6)-methyltransferase TrmO</fullName>
    </submittedName>
</protein>
<proteinExistence type="inferred from homology"/>
<evidence type="ECO:0000256" key="1">
    <source>
        <dbReference type="ARBA" id="ARBA00022691"/>
    </source>
</evidence>